<comment type="catalytic activity">
    <reaction evidence="10">
        <text>8-oxo-dGTP + H2O = 8-oxo-dGMP + diphosphate + H(+)</text>
        <dbReference type="Rhea" id="RHEA:31575"/>
        <dbReference type="ChEBI" id="CHEBI:15377"/>
        <dbReference type="ChEBI" id="CHEBI:15378"/>
        <dbReference type="ChEBI" id="CHEBI:33019"/>
        <dbReference type="ChEBI" id="CHEBI:63224"/>
        <dbReference type="ChEBI" id="CHEBI:77896"/>
        <dbReference type="EC" id="3.6.1.55"/>
    </reaction>
</comment>
<evidence type="ECO:0000259" key="13">
    <source>
        <dbReference type="PROSITE" id="PS51462"/>
    </source>
</evidence>
<reference evidence="14" key="1">
    <citation type="submission" date="2024-05" db="EMBL/GenBank/DDBJ databases">
        <title>30 novel species of actinomycetes from the DSMZ collection.</title>
        <authorList>
            <person name="Nouioui I."/>
        </authorList>
    </citation>
    <scope>NUCLEOTIDE SEQUENCE</scope>
    <source>
        <strain evidence="14">DSM 40712</strain>
    </source>
</reference>
<dbReference type="Pfam" id="PF00293">
    <property type="entry name" value="NUDIX"/>
    <property type="match status" value="1"/>
</dbReference>
<evidence type="ECO:0000256" key="9">
    <source>
        <dbReference type="ARBA" id="ARBA00023204"/>
    </source>
</evidence>
<evidence type="ECO:0000313" key="15">
    <source>
        <dbReference type="Proteomes" id="UP001180724"/>
    </source>
</evidence>
<feature type="region of interest" description="Disordered" evidence="12">
    <location>
        <begin position="1"/>
        <end position="20"/>
    </location>
</feature>
<proteinExistence type="inferred from homology"/>
<keyword evidence="5" id="KW-0479">Metal-binding</keyword>
<comment type="similarity">
    <text evidence="2">Belongs to the Nudix hydrolase family.</text>
</comment>
<evidence type="ECO:0000256" key="3">
    <source>
        <dbReference type="ARBA" id="ARBA00022457"/>
    </source>
</evidence>
<dbReference type="PANTHER" id="PTHR47707">
    <property type="entry name" value="8-OXO-DGTP DIPHOSPHATASE"/>
    <property type="match status" value="1"/>
</dbReference>
<dbReference type="InterPro" id="IPR047127">
    <property type="entry name" value="MutT-like"/>
</dbReference>
<evidence type="ECO:0000256" key="12">
    <source>
        <dbReference type="SAM" id="MobiDB-lite"/>
    </source>
</evidence>
<dbReference type="CDD" id="cd04690">
    <property type="entry name" value="NUDIX_Hydrolase"/>
    <property type="match status" value="1"/>
</dbReference>
<keyword evidence="15" id="KW-1185">Reference proteome</keyword>
<keyword evidence="4" id="KW-0235">DNA replication</keyword>
<dbReference type="InterPro" id="IPR000086">
    <property type="entry name" value="NUDIX_hydrolase_dom"/>
</dbReference>
<dbReference type="Gene3D" id="3.90.79.10">
    <property type="entry name" value="Nucleoside Triphosphate Pyrophosphohydrolase"/>
    <property type="match status" value="1"/>
</dbReference>
<protein>
    <recommendedName>
        <fullName evidence="11">8-oxo-dGTP diphosphatase</fullName>
        <ecNumber evidence="11">3.6.1.55</ecNumber>
    </recommendedName>
</protein>
<evidence type="ECO:0000256" key="5">
    <source>
        <dbReference type="ARBA" id="ARBA00022723"/>
    </source>
</evidence>
<dbReference type="EC" id="3.6.1.55" evidence="11"/>
<dbReference type="EMBL" id="JAVRFH010000009">
    <property type="protein sequence ID" value="MDT0610858.1"/>
    <property type="molecule type" value="Genomic_DNA"/>
</dbReference>
<evidence type="ECO:0000313" key="14">
    <source>
        <dbReference type="EMBL" id="MDT0610858.1"/>
    </source>
</evidence>
<dbReference type="InterPro" id="IPR020084">
    <property type="entry name" value="NUDIX_hydrolase_CS"/>
</dbReference>
<dbReference type="Proteomes" id="UP001180724">
    <property type="component" value="Unassembled WGS sequence"/>
</dbReference>
<gene>
    <name evidence="14" type="ORF">RM812_11540</name>
</gene>
<evidence type="ECO:0000256" key="10">
    <source>
        <dbReference type="ARBA" id="ARBA00035861"/>
    </source>
</evidence>
<sequence>MSQERATQVDRASGGEEPQEPLAVVAAAIVQHGRLLVVSKQAAPEVFYLPGGKPDPGEEPLQALCRELDEELGVEPREPRLLARVESVAALEKVPMHLTLFEARIDRLPRPAAELADMQWISGHERDVRLAPAVTDHLLPMLRQRGSMAL</sequence>
<dbReference type="InterPro" id="IPR015797">
    <property type="entry name" value="NUDIX_hydrolase-like_dom_sf"/>
</dbReference>
<evidence type="ECO:0000256" key="1">
    <source>
        <dbReference type="ARBA" id="ARBA00001946"/>
    </source>
</evidence>
<dbReference type="PANTHER" id="PTHR47707:SF1">
    <property type="entry name" value="NUDIX HYDROLASE FAMILY PROTEIN"/>
    <property type="match status" value="1"/>
</dbReference>
<evidence type="ECO:0000256" key="2">
    <source>
        <dbReference type="ARBA" id="ARBA00005582"/>
    </source>
</evidence>
<organism evidence="14 15">
    <name type="scientific">Streptomyces lancefieldiae</name>
    <dbReference type="NCBI Taxonomy" id="3075520"/>
    <lineage>
        <taxon>Bacteria</taxon>
        <taxon>Bacillati</taxon>
        <taxon>Actinomycetota</taxon>
        <taxon>Actinomycetes</taxon>
        <taxon>Kitasatosporales</taxon>
        <taxon>Streptomycetaceae</taxon>
        <taxon>Streptomyces</taxon>
    </lineage>
</organism>
<keyword evidence="6" id="KW-0227">DNA damage</keyword>
<evidence type="ECO:0000256" key="4">
    <source>
        <dbReference type="ARBA" id="ARBA00022705"/>
    </source>
</evidence>
<evidence type="ECO:0000256" key="11">
    <source>
        <dbReference type="ARBA" id="ARBA00038905"/>
    </source>
</evidence>
<accession>A0ABU3AP50</accession>
<comment type="caution">
    <text evidence="14">The sequence shown here is derived from an EMBL/GenBank/DDBJ whole genome shotgun (WGS) entry which is preliminary data.</text>
</comment>
<dbReference type="SUPFAM" id="SSF55811">
    <property type="entry name" value="Nudix"/>
    <property type="match status" value="1"/>
</dbReference>
<dbReference type="PROSITE" id="PS51462">
    <property type="entry name" value="NUDIX"/>
    <property type="match status" value="1"/>
</dbReference>
<dbReference type="PROSITE" id="PS00893">
    <property type="entry name" value="NUDIX_BOX"/>
    <property type="match status" value="1"/>
</dbReference>
<keyword evidence="8" id="KW-0460">Magnesium</keyword>
<keyword evidence="3" id="KW-0515">Mutator protein</keyword>
<name>A0ABU3AP50_9ACTN</name>
<comment type="cofactor">
    <cofactor evidence="1">
        <name>Mg(2+)</name>
        <dbReference type="ChEBI" id="CHEBI:18420"/>
    </cofactor>
</comment>
<dbReference type="RefSeq" id="WP_311572368.1">
    <property type="nucleotide sequence ID" value="NZ_JAVRFH010000009.1"/>
</dbReference>
<keyword evidence="7" id="KW-0378">Hydrolase</keyword>
<keyword evidence="9" id="KW-0234">DNA repair</keyword>
<evidence type="ECO:0000256" key="6">
    <source>
        <dbReference type="ARBA" id="ARBA00022763"/>
    </source>
</evidence>
<evidence type="ECO:0000256" key="8">
    <source>
        <dbReference type="ARBA" id="ARBA00022842"/>
    </source>
</evidence>
<evidence type="ECO:0000256" key="7">
    <source>
        <dbReference type="ARBA" id="ARBA00022801"/>
    </source>
</evidence>
<feature type="domain" description="Nudix hydrolase" evidence="13">
    <location>
        <begin position="20"/>
        <end position="143"/>
    </location>
</feature>